<organism evidence="8 9">
    <name type="scientific">Helianthus annuus</name>
    <name type="common">Common sunflower</name>
    <dbReference type="NCBI Taxonomy" id="4232"/>
    <lineage>
        <taxon>Eukaryota</taxon>
        <taxon>Viridiplantae</taxon>
        <taxon>Streptophyta</taxon>
        <taxon>Embryophyta</taxon>
        <taxon>Tracheophyta</taxon>
        <taxon>Spermatophyta</taxon>
        <taxon>Magnoliopsida</taxon>
        <taxon>eudicotyledons</taxon>
        <taxon>Gunneridae</taxon>
        <taxon>Pentapetalae</taxon>
        <taxon>asterids</taxon>
        <taxon>campanulids</taxon>
        <taxon>Asterales</taxon>
        <taxon>Asteraceae</taxon>
        <taxon>Asteroideae</taxon>
        <taxon>Heliantheae alliance</taxon>
        <taxon>Heliantheae</taxon>
        <taxon>Helianthus</taxon>
    </lineage>
</organism>
<dbReference type="InParanoid" id="A0A251V9H3"/>
<feature type="domain" description="Protein kinase" evidence="7">
    <location>
        <begin position="40"/>
        <end position="138"/>
    </location>
</feature>
<dbReference type="GO" id="GO:0004674">
    <property type="term" value="F:protein serine/threonine kinase activity"/>
    <property type="evidence" value="ECO:0007669"/>
    <property type="project" value="UniProtKB-KW"/>
</dbReference>
<dbReference type="Gene3D" id="3.30.200.20">
    <property type="entry name" value="Phosphorylase Kinase, domain 1"/>
    <property type="match status" value="1"/>
</dbReference>
<dbReference type="PROSITE" id="PS50011">
    <property type="entry name" value="PROTEIN_KINASE_DOM"/>
    <property type="match status" value="1"/>
</dbReference>
<feature type="binding site" evidence="6">
    <location>
        <position position="71"/>
    </location>
    <ligand>
        <name>ATP</name>
        <dbReference type="ChEBI" id="CHEBI:30616"/>
    </ligand>
</feature>
<keyword evidence="4" id="KW-0418">Kinase</keyword>
<dbReference type="PROSITE" id="PS00107">
    <property type="entry name" value="PROTEIN_KINASE_ATP"/>
    <property type="match status" value="1"/>
</dbReference>
<evidence type="ECO:0000256" key="6">
    <source>
        <dbReference type="PROSITE-ProRule" id="PRU10141"/>
    </source>
</evidence>
<evidence type="ECO:0000256" key="1">
    <source>
        <dbReference type="ARBA" id="ARBA00022527"/>
    </source>
</evidence>
<dbReference type="PANTHER" id="PTHR27003">
    <property type="entry name" value="OS07G0166700 PROTEIN"/>
    <property type="match status" value="1"/>
</dbReference>
<evidence type="ECO:0000256" key="2">
    <source>
        <dbReference type="ARBA" id="ARBA00022679"/>
    </source>
</evidence>
<accession>A0A251V9H3</accession>
<keyword evidence="1" id="KW-0723">Serine/threonine-protein kinase</keyword>
<dbReference type="AlphaFoldDB" id="A0A251V9H3"/>
<keyword evidence="5 6" id="KW-0067">ATP-binding</keyword>
<name>A0A251V9H3_HELAN</name>
<keyword evidence="9" id="KW-1185">Reference proteome</keyword>
<dbReference type="PANTHER" id="PTHR27003:SF467">
    <property type="entry name" value="PROTEIN KINASE DOMAIN-CONTAINING PROTEIN"/>
    <property type="match status" value="1"/>
</dbReference>
<dbReference type="GO" id="GO:0005524">
    <property type="term" value="F:ATP binding"/>
    <property type="evidence" value="ECO:0007669"/>
    <property type="project" value="UniProtKB-UniRule"/>
</dbReference>
<evidence type="ECO:0000256" key="4">
    <source>
        <dbReference type="ARBA" id="ARBA00022777"/>
    </source>
</evidence>
<evidence type="ECO:0000313" key="8">
    <source>
        <dbReference type="EMBL" id="OTG32084.1"/>
    </source>
</evidence>
<dbReference type="InterPro" id="IPR011009">
    <property type="entry name" value="Kinase-like_dom_sf"/>
</dbReference>
<evidence type="ECO:0000256" key="3">
    <source>
        <dbReference type="ARBA" id="ARBA00022741"/>
    </source>
</evidence>
<dbReference type="EMBL" id="CM007892">
    <property type="protein sequence ID" value="OTG32084.1"/>
    <property type="molecule type" value="Genomic_DNA"/>
</dbReference>
<evidence type="ECO:0000313" key="9">
    <source>
        <dbReference type="Proteomes" id="UP000215914"/>
    </source>
</evidence>
<dbReference type="OMA" id="TESGQGM"/>
<dbReference type="InterPro" id="IPR017441">
    <property type="entry name" value="Protein_kinase_ATP_BS"/>
</dbReference>
<reference evidence="9" key="1">
    <citation type="journal article" date="2017" name="Nature">
        <title>The sunflower genome provides insights into oil metabolism, flowering and Asterid evolution.</title>
        <authorList>
            <person name="Badouin H."/>
            <person name="Gouzy J."/>
            <person name="Grassa C.J."/>
            <person name="Murat F."/>
            <person name="Staton S.E."/>
            <person name="Cottret L."/>
            <person name="Lelandais-Briere C."/>
            <person name="Owens G.L."/>
            <person name="Carrere S."/>
            <person name="Mayjonade B."/>
            <person name="Legrand L."/>
            <person name="Gill N."/>
            <person name="Kane N.C."/>
            <person name="Bowers J.E."/>
            <person name="Hubner S."/>
            <person name="Bellec A."/>
            <person name="Berard A."/>
            <person name="Berges H."/>
            <person name="Blanchet N."/>
            <person name="Boniface M.C."/>
            <person name="Brunel D."/>
            <person name="Catrice O."/>
            <person name="Chaidir N."/>
            <person name="Claudel C."/>
            <person name="Donnadieu C."/>
            <person name="Faraut T."/>
            <person name="Fievet G."/>
            <person name="Helmstetter N."/>
            <person name="King M."/>
            <person name="Knapp S.J."/>
            <person name="Lai Z."/>
            <person name="Le Paslier M.C."/>
            <person name="Lippi Y."/>
            <person name="Lorenzon L."/>
            <person name="Mandel J.R."/>
            <person name="Marage G."/>
            <person name="Marchand G."/>
            <person name="Marquand E."/>
            <person name="Bret-Mestries E."/>
            <person name="Morien E."/>
            <person name="Nambeesan S."/>
            <person name="Nguyen T."/>
            <person name="Pegot-Espagnet P."/>
            <person name="Pouilly N."/>
            <person name="Raftis F."/>
            <person name="Sallet E."/>
            <person name="Schiex T."/>
            <person name="Thomas J."/>
            <person name="Vandecasteele C."/>
            <person name="Vares D."/>
            <person name="Vear F."/>
            <person name="Vautrin S."/>
            <person name="Crespi M."/>
            <person name="Mangin B."/>
            <person name="Burke J.M."/>
            <person name="Salse J."/>
            <person name="Munos S."/>
            <person name="Vincourt P."/>
            <person name="Rieseberg L.H."/>
            <person name="Langlade N.B."/>
        </authorList>
    </citation>
    <scope>NUCLEOTIDE SEQUENCE [LARGE SCALE GENOMIC DNA]</scope>
    <source>
        <strain evidence="9">cv. SF193</strain>
    </source>
</reference>
<dbReference type="FunFam" id="3.30.200.20:FF:000039">
    <property type="entry name" value="receptor-like protein kinase FERONIA"/>
    <property type="match status" value="1"/>
</dbReference>
<dbReference type="SUPFAM" id="SSF56112">
    <property type="entry name" value="Protein kinase-like (PK-like)"/>
    <property type="match status" value="1"/>
</dbReference>
<keyword evidence="3 6" id="KW-0547">Nucleotide-binding</keyword>
<evidence type="ECO:0000256" key="5">
    <source>
        <dbReference type="ARBA" id="ARBA00022840"/>
    </source>
</evidence>
<dbReference type="InterPro" id="IPR001245">
    <property type="entry name" value="Ser-Thr/Tyr_kinase_cat_dom"/>
</dbReference>
<sequence length="138" mass="15576">MMLTGTAKDVKISSPCTPPTLEQPCRRFSVAELSSATHNFDKRWCIGHGGFGMVYKGMISNGPTKSIYVIKRLNFMSNQGAPEFWVEVKLLSRLRHCNLVHLIGYCNGGKEMALVYEYMHNGSLFDHLHKKGTILTWP</sequence>
<dbReference type="Pfam" id="PF07714">
    <property type="entry name" value="PK_Tyr_Ser-Thr"/>
    <property type="match status" value="1"/>
</dbReference>
<proteinExistence type="predicted"/>
<dbReference type="OrthoDB" id="4062651at2759"/>
<evidence type="ECO:0000259" key="7">
    <source>
        <dbReference type="PROSITE" id="PS50011"/>
    </source>
</evidence>
<dbReference type="Proteomes" id="UP000215914">
    <property type="component" value="Chromosome 3"/>
</dbReference>
<dbReference type="GO" id="GO:0004714">
    <property type="term" value="F:transmembrane receptor protein tyrosine kinase activity"/>
    <property type="evidence" value="ECO:0007669"/>
    <property type="project" value="InterPro"/>
</dbReference>
<protein>
    <recommendedName>
        <fullName evidence="7">Protein kinase domain-containing protein</fullName>
    </recommendedName>
</protein>
<gene>
    <name evidence="8" type="ORF">HannXRQ_Chr03g0082741</name>
</gene>
<dbReference type="InterPro" id="IPR000719">
    <property type="entry name" value="Prot_kinase_dom"/>
</dbReference>
<keyword evidence="2" id="KW-0808">Transferase</keyword>
<dbReference type="InterPro" id="IPR045272">
    <property type="entry name" value="ANXUR1/2-like"/>
</dbReference>